<accession>A0A8H8RG00</accession>
<dbReference type="EMBL" id="QGMI01001291">
    <property type="protein sequence ID" value="TVY33833.1"/>
    <property type="molecule type" value="Genomic_DNA"/>
</dbReference>
<dbReference type="Proteomes" id="UP000443090">
    <property type="component" value="Unassembled WGS sequence"/>
</dbReference>
<keyword evidence="3" id="KW-1185">Reference proteome</keyword>
<feature type="region of interest" description="Disordered" evidence="1">
    <location>
        <begin position="256"/>
        <end position="330"/>
    </location>
</feature>
<gene>
    <name evidence="2" type="ORF">LOCC1_G007639</name>
</gene>
<sequence length="519" mass="57685">MLDENLPTFYIRPSSSDNPLSNTIFLTQNGSEPQAEYTLRRPDPNTPASKNCYAVALYDSYNPDVLYAEVLVQPEWTQATLSQAEIRAQNGVPPAPIPIVPDNFTIQLYNPDQQVKVRQIAGSWNSSAYWEFEMPQSSFKLPSASALDRSQSDPAALDITPKVAFKWKKDGKLSKDISCYLSGKTTDGRKSKEPDITVAMYNSGKEQNNLTIYQPNMHRVDVEDAKGLEVVFLLSAAVIKDIFFNASRELFNISSPTRASTNPIRKNSGQVIGGKAASPPIMSGAVFSQPPPASQAPPQQAYRPQQQQQQQQQMPPRQQTSGPPPTNARIQRDIDAETARLKAEVEAEQRERERIERKEQKMIKKMLEEEEKEARRRDAEVAQETERLRKQYGVPAAASPPNHVSFQQPNLPPRQQSSHVRPHSNSMGQPQQFSQYQSAPHSQPVPHQRPVSTPLGGQQQQQGGQQQPATQGSWFGSNNPPQQSGPYLQAPGNNASASHSGFFGLGGGKKMQKKRSVFF</sequence>
<feature type="compositionally biased region" description="Low complexity" evidence="1">
    <location>
        <begin position="296"/>
        <end position="319"/>
    </location>
</feature>
<feature type="compositionally biased region" description="Polar residues" evidence="1">
    <location>
        <begin position="256"/>
        <end position="270"/>
    </location>
</feature>
<reference evidence="2 3" key="1">
    <citation type="submission" date="2018-05" db="EMBL/GenBank/DDBJ databases">
        <title>Genome sequencing and assembly of the regulated plant pathogen Lachnellula willkommii and related sister species for the development of diagnostic species identification markers.</title>
        <authorList>
            <person name="Giroux E."/>
            <person name="Bilodeau G."/>
        </authorList>
    </citation>
    <scope>NUCLEOTIDE SEQUENCE [LARGE SCALE GENOMIC DNA]</scope>
    <source>
        <strain evidence="2 3">CBS 160.35</strain>
    </source>
</reference>
<evidence type="ECO:0000313" key="3">
    <source>
        <dbReference type="Proteomes" id="UP000443090"/>
    </source>
</evidence>
<dbReference type="OrthoDB" id="3357341at2759"/>
<feature type="compositionally biased region" description="Polar residues" evidence="1">
    <location>
        <begin position="402"/>
        <end position="441"/>
    </location>
</feature>
<feature type="compositionally biased region" description="Basic and acidic residues" evidence="1">
    <location>
        <begin position="367"/>
        <end position="389"/>
    </location>
</feature>
<proteinExistence type="predicted"/>
<feature type="compositionally biased region" description="Basic residues" evidence="1">
    <location>
        <begin position="510"/>
        <end position="519"/>
    </location>
</feature>
<feature type="compositionally biased region" description="Polar residues" evidence="1">
    <location>
        <begin position="468"/>
        <end position="499"/>
    </location>
</feature>
<feature type="compositionally biased region" description="Low complexity" evidence="1">
    <location>
        <begin position="456"/>
        <end position="467"/>
    </location>
</feature>
<dbReference type="AlphaFoldDB" id="A0A8H8RG00"/>
<evidence type="ECO:0000256" key="1">
    <source>
        <dbReference type="SAM" id="MobiDB-lite"/>
    </source>
</evidence>
<evidence type="ECO:0000313" key="2">
    <source>
        <dbReference type="EMBL" id="TVY33833.1"/>
    </source>
</evidence>
<feature type="region of interest" description="Disordered" evidence="1">
    <location>
        <begin position="367"/>
        <end position="519"/>
    </location>
</feature>
<protein>
    <submittedName>
        <fullName evidence="2">Uncharacterized protein</fullName>
    </submittedName>
</protein>
<comment type="caution">
    <text evidence="2">The sequence shown here is derived from an EMBL/GenBank/DDBJ whole genome shotgun (WGS) entry which is preliminary data.</text>
</comment>
<organism evidence="2 3">
    <name type="scientific">Lachnellula occidentalis</name>
    <dbReference type="NCBI Taxonomy" id="215460"/>
    <lineage>
        <taxon>Eukaryota</taxon>
        <taxon>Fungi</taxon>
        <taxon>Dikarya</taxon>
        <taxon>Ascomycota</taxon>
        <taxon>Pezizomycotina</taxon>
        <taxon>Leotiomycetes</taxon>
        <taxon>Helotiales</taxon>
        <taxon>Lachnaceae</taxon>
        <taxon>Lachnellula</taxon>
    </lineage>
</organism>
<name>A0A8H8RG00_9HELO</name>